<reference evidence="6" key="1">
    <citation type="submission" date="2022-08" db="EMBL/GenBank/DDBJ databases">
        <title>Catabolic pathway analysis in culturable SAR92 clade bacteria reveals their overlooked roles in DMSP degradation in coastal seas.</title>
        <authorList>
            <person name="He X."/>
            <person name="Zhang X."/>
            <person name="Zhang Y."/>
        </authorList>
    </citation>
    <scope>NUCLEOTIDE SEQUENCE</scope>
    <source>
        <strain evidence="6">H455</strain>
    </source>
</reference>
<proteinExistence type="inferred from homology"/>
<keyword evidence="7" id="KW-1185">Reference proteome</keyword>
<dbReference type="SUPFAM" id="SSF52402">
    <property type="entry name" value="Adenine nucleotide alpha hydrolases-like"/>
    <property type="match status" value="2"/>
</dbReference>
<dbReference type="Gene3D" id="3.40.50.12370">
    <property type="match status" value="1"/>
</dbReference>
<evidence type="ECO:0000256" key="3">
    <source>
        <dbReference type="ARBA" id="ARBA00022490"/>
    </source>
</evidence>
<organism evidence="6 7">
    <name type="scientific">SAR92 clade bacterium H455</name>
    <dbReference type="NCBI Taxonomy" id="2974818"/>
    <lineage>
        <taxon>Bacteria</taxon>
        <taxon>Pseudomonadati</taxon>
        <taxon>Pseudomonadota</taxon>
        <taxon>Gammaproteobacteria</taxon>
        <taxon>Cellvibrionales</taxon>
        <taxon>Porticoccaceae</taxon>
        <taxon>SAR92 clade</taxon>
    </lineage>
</organism>
<dbReference type="InterPro" id="IPR006016">
    <property type="entry name" value="UspA"/>
</dbReference>
<dbReference type="PANTHER" id="PTHR47892">
    <property type="entry name" value="UNIVERSAL STRESS PROTEIN E"/>
    <property type="match status" value="1"/>
</dbReference>
<dbReference type="PANTHER" id="PTHR47892:SF1">
    <property type="entry name" value="UNIVERSAL STRESS PROTEIN E"/>
    <property type="match status" value="1"/>
</dbReference>
<protein>
    <submittedName>
        <fullName evidence="6">Universal stress protein</fullName>
    </submittedName>
</protein>
<dbReference type="Pfam" id="PF00582">
    <property type="entry name" value="Usp"/>
    <property type="match status" value="2"/>
</dbReference>
<feature type="domain" description="UspA" evidence="5">
    <location>
        <begin position="167"/>
        <end position="302"/>
    </location>
</feature>
<gene>
    <name evidence="6" type="ORF">NYF23_11020</name>
</gene>
<sequence>MKNMLVVLDGSSSDEHVLRQAIQLAATSGGDIHLFMTVYDSIEELNRYVGFDNYQEVKQSILDEAEVKLRRLTDKFGDHFTSTMHWGRRWHFHVISEAKKISADLVIKAVQRHSRIAEFLHTPEDWHLLRGASCPVWLVNDSTAQLDRVVAAFSTLDETENHRLLGERVLQKASELATALDAELHVVSVVPDWLQTQAIVGPMPGMPGQFPTVIADMGEQALDHAEKVIRETLVKLAIDADAIEVRRGFADIELADAVGDNGALVIGSAAARKLTTKVADKLFGNTSEKVIHHVRGDVLVIH</sequence>
<name>A0ABY5TL06_9GAMM</name>
<comment type="subcellular location">
    <subcellularLocation>
        <location evidence="1">Cytoplasm</location>
    </subcellularLocation>
</comment>
<dbReference type="Proteomes" id="UP001059934">
    <property type="component" value="Chromosome"/>
</dbReference>
<evidence type="ECO:0000256" key="4">
    <source>
        <dbReference type="ARBA" id="ARBA00037131"/>
    </source>
</evidence>
<comment type="function">
    <text evidence="4">Required for resistance to DNA-damaging agents.</text>
</comment>
<evidence type="ECO:0000313" key="6">
    <source>
        <dbReference type="EMBL" id="UVW34537.1"/>
    </source>
</evidence>
<evidence type="ECO:0000256" key="1">
    <source>
        <dbReference type="ARBA" id="ARBA00004496"/>
    </source>
</evidence>
<keyword evidence="3" id="KW-0963">Cytoplasm</keyword>
<accession>A0ABY5TL06</accession>
<evidence type="ECO:0000313" key="7">
    <source>
        <dbReference type="Proteomes" id="UP001059934"/>
    </source>
</evidence>
<dbReference type="EMBL" id="CP103416">
    <property type="protein sequence ID" value="UVW34537.1"/>
    <property type="molecule type" value="Genomic_DNA"/>
</dbReference>
<evidence type="ECO:0000256" key="2">
    <source>
        <dbReference type="ARBA" id="ARBA00008791"/>
    </source>
</evidence>
<evidence type="ECO:0000259" key="5">
    <source>
        <dbReference type="Pfam" id="PF00582"/>
    </source>
</evidence>
<feature type="domain" description="UspA" evidence="5">
    <location>
        <begin position="1"/>
        <end position="139"/>
    </location>
</feature>
<comment type="similarity">
    <text evidence="2">Belongs to the universal stress protein A family.</text>
</comment>